<feature type="domain" description="Peripheral subunit-binding (PSBD)" evidence="8">
    <location>
        <begin position="175"/>
        <end position="209"/>
    </location>
</feature>
<reference evidence="9 10" key="1">
    <citation type="submission" date="2014-04" db="EMBL/GenBank/DDBJ databases">
        <authorList>
            <person name="Bishop-Lilly K.A."/>
            <person name="Broomall S.M."/>
            <person name="Chain P.S."/>
            <person name="Chertkov O."/>
            <person name="Coyne S.R."/>
            <person name="Daligault H.E."/>
            <person name="Davenport K.W."/>
            <person name="Erkkila T."/>
            <person name="Frey K.G."/>
            <person name="Gibbons H.S."/>
            <person name="Gu W."/>
            <person name="Jaissle J."/>
            <person name="Johnson S.L."/>
            <person name="Koroleva G.I."/>
            <person name="Ladner J.T."/>
            <person name="Lo C.-C."/>
            <person name="Minogue T.D."/>
            <person name="Munk C."/>
            <person name="Palacios G.F."/>
            <person name="Redden C.L."/>
            <person name="Rosenzweig C.N."/>
            <person name="Scholz M.B."/>
            <person name="Teshima H."/>
            <person name="Xu Y."/>
        </authorList>
    </citation>
    <scope>NUCLEOTIDE SEQUENCE [LARGE SCALE GENOMIC DNA]</scope>
    <source>
        <strain evidence="9 10">8244</strain>
    </source>
</reference>
<dbReference type="CDD" id="cd06849">
    <property type="entry name" value="lipoyl_domain"/>
    <property type="match status" value="1"/>
</dbReference>
<dbReference type="GO" id="GO:0016407">
    <property type="term" value="F:acetyltransferase activity"/>
    <property type="evidence" value="ECO:0007669"/>
    <property type="project" value="TreeGrafter"/>
</dbReference>
<dbReference type="SUPFAM" id="SSF47005">
    <property type="entry name" value="Peripheral subunit-binding domain of 2-oxo acid dehydrogenase complex"/>
    <property type="match status" value="2"/>
</dbReference>
<dbReference type="GeneID" id="77008428"/>
<keyword evidence="10" id="KW-1185">Reference proteome</keyword>
<evidence type="ECO:0000256" key="3">
    <source>
        <dbReference type="ARBA" id="ARBA00022679"/>
    </source>
</evidence>
<evidence type="ECO:0000259" key="7">
    <source>
        <dbReference type="PROSITE" id="PS50968"/>
    </source>
</evidence>
<dbReference type="AlphaFoldDB" id="A0A090YIR8"/>
<accession>A0A090YIR8</accession>
<evidence type="ECO:0000256" key="5">
    <source>
        <dbReference type="ARBA" id="ARBA00023315"/>
    </source>
</evidence>
<dbReference type="RefSeq" id="WP_036624329.1">
    <property type="nucleotide sequence ID" value="NZ_BGML01000001.1"/>
</dbReference>
<name>A0A090YIR8_PAEMA</name>
<dbReference type="InterPro" id="IPR000089">
    <property type="entry name" value="Biotin_lipoyl"/>
</dbReference>
<sequence>MAEIIVMPKLGLTMTEGNLSNWRKAEGDRIEQGDILFDVETDKLSNEIEAKVSGVLRKILVRDGEVEVLRPVAIVGTEDEDISALLAEAGGSVPQAGTGELNRPEGAEAGDAPLSDAVEAAAVEGRIKASPLAKKTAAELGADLTRIPGTGPGGRITAADVQRFTSVLTGEKKAKASPAAVKTAAALGVDISGIQKDGRIMKSDVQAHFAKANAQPGDAGSEPAEMTRRVPMNAMRKVIAKRMRESQEISPAVTYNLKVDTTNLGLLREQLKDSCKVTYTDLLVKIAAKALIEHPLLNCSIENDELVLRSYANIGVAVGLEDGLVVPVIKNADRKGLREIAEEARALVGKARNNGLASSDMSGGTFTITNLGMYGMESFTPIINQPEVAILGVNAILETPVAVNGQVAVKPLMNLSLTADHRAVDGAVAAAFMQKLKQYVETPALLLL</sequence>
<dbReference type="PROSITE" id="PS50968">
    <property type="entry name" value="BIOTINYL_LIPOYL"/>
    <property type="match status" value="1"/>
</dbReference>
<dbReference type="Pfam" id="PF00198">
    <property type="entry name" value="2-oxoacid_dh"/>
    <property type="match status" value="1"/>
</dbReference>
<protein>
    <recommendedName>
        <fullName evidence="6">Dihydrolipoamide acetyltransferase component of pyruvate dehydrogenase complex</fullName>
        <ecNumber evidence="6">2.3.1.-</ecNumber>
    </recommendedName>
</protein>
<dbReference type="InterPro" id="IPR011053">
    <property type="entry name" value="Single_hybrid_motif"/>
</dbReference>
<evidence type="ECO:0000256" key="2">
    <source>
        <dbReference type="ARBA" id="ARBA00007317"/>
    </source>
</evidence>
<dbReference type="GO" id="GO:0005737">
    <property type="term" value="C:cytoplasm"/>
    <property type="evidence" value="ECO:0007669"/>
    <property type="project" value="TreeGrafter"/>
</dbReference>
<organism evidence="9 10">
    <name type="scientific">Paenibacillus macerans</name>
    <name type="common">Bacillus macerans</name>
    <dbReference type="NCBI Taxonomy" id="44252"/>
    <lineage>
        <taxon>Bacteria</taxon>
        <taxon>Bacillati</taxon>
        <taxon>Bacillota</taxon>
        <taxon>Bacilli</taxon>
        <taxon>Bacillales</taxon>
        <taxon>Paenibacillaceae</taxon>
        <taxon>Paenibacillus</taxon>
    </lineage>
</organism>
<dbReference type="GO" id="GO:0031405">
    <property type="term" value="F:lipoic acid binding"/>
    <property type="evidence" value="ECO:0007669"/>
    <property type="project" value="TreeGrafter"/>
</dbReference>
<evidence type="ECO:0000313" key="9">
    <source>
        <dbReference type="EMBL" id="KFM98379.1"/>
    </source>
</evidence>
<dbReference type="InterPro" id="IPR050743">
    <property type="entry name" value="2-oxoacid_DH_E2_comp"/>
</dbReference>
<dbReference type="PANTHER" id="PTHR43178">
    <property type="entry name" value="DIHYDROLIPOAMIDE ACETYLTRANSFERASE COMPONENT OF PYRUVATE DEHYDROGENASE COMPLEX"/>
    <property type="match status" value="1"/>
</dbReference>
<comment type="caution">
    <text evidence="9">The sequence shown here is derived from an EMBL/GenBank/DDBJ whole genome shotgun (WGS) entry which is preliminary data.</text>
</comment>
<dbReference type="InterPro" id="IPR001078">
    <property type="entry name" value="2-oxoacid_DH_actylTfrase"/>
</dbReference>
<keyword evidence="4 6" id="KW-0450">Lipoyl</keyword>
<evidence type="ECO:0000256" key="6">
    <source>
        <dbReference type="RuleBase" id="RU003423"/>
    </source>
</evidence>
<dbReference type="OrthoDB" id="9805770at2"/>
<dbReference type="STRING" id="44252.DJ90_4341"/>
<dbReference type="InterPro" id="IPR004167">
    <property type="entry name" value="PSBD"/>
</dbReference>
<dbReference type="Gene3D" id="4.10.320.10">
    <property type="entry name" value="E3-binding domain"/>
    <property type="match status" value="2"/>
</dbReference>
<evidence type="ECO:0000259" key="8">
    <source>
        <dbReference type="PROSITE" id="PS51826"/>
    </source>
</evidence>
<dbReference type="SUPFAM" id="SSF51230">
    <property type="entry name" value="Single hybrid motif"/>
    <property type="match status" value="1"/>
</dbReference>
<comment type="similarity">
    <text evidence="2 6">Belongs to the 2-oxoacid dehydrogenase family.</text>
</comment>
<gene>
    <name evidence="9" type="ORF">DJ90_4341</name>
</gene>
<dbReference type="InterPro" id="IPR023213">
    <property type="entry name" value="CAT-like_dom_sf"/>
</dbReference>
<evidence type="ECO:0000256" key="4">
    <source>
        <dbReference type="ARBA" id="ARBA00022823"/>
    </source>
</evidence>
<keyword evidence="3 6" id="KW-0808">Transferase</keyword>
<dbReference type="FunFam" id="3.30.559.10:FF:000007">
    <property type="entry name" value="Dihydrolipoamide acetyltransferase component of pyruvate dehydrogenase complex"/>
    <property type="match status" value="1"/>
</dbReference>
<dbReference type="Pfam" id="PF00364">
    <property type="entry name" value="Biotin_lipoyl"/>
    <property type="match status" value="1"/>
</dbReference>
<dbReference type="InterPro" id="IPR036625">
    <property type="entry name" value="E3-bd_dom_sf"/>
</dbReference>
<feature type="domain" description="Lipoyl-binding" evidence="7">
    <location>
        <begin position="2"/>
        <end position="78"/>
    </location>
</feature>
<evidence type="ECO:0000256" key="1">
    <source>
        <dbReference type="ARBA" id="ARBA00001938"/>
    </source>
</evidence>
<dbReference type="EMBL" id="JMQA01000040">
    <property type="protein sequence ID" value="KFM98379.1"/>
    <property type="molecule type" value="Genomic_DNA"/>
</dbReference>
<dbReference type="Proteomes" id="UP000029278">
    <property type="component" value="Unassembled WGS sequence"/>
</dbReference>
<comment type="cofactor">
    <cofactor evidence="1 6">
        <name>(R)-lipoate</name>
        <dbReference type="ChEBI" id="CHEBI:83088"/>
    </cofactor>
</comment>
<dbReference type="HOGENOM" id="CLU_016733_0_0_9"/>
<proteinExistence type="inferred from homology"/>
<dbReference type="PROSITE" id="PS51826">
    <property type="entry name" value="PSBD"/>
    <property type="match status" value="2"/>
</dbReference>
<feature type="domain" description="Peripheral subunit-binding (PSBD)" evidence="8">
    <location>
        <begin position="128"/>
        <end position="165"/>
    </location>
</feature>
<dbReference type="Gene3D" id="2.40.50.100">
    <property type="match status" value="1"/>
</dbReference>
<dbReference type="EC" id="2.3.1.-" evidence="6"/>
<dbReference type="SUPFAM" id="SSF52777">
    <property type="entry name" value="CoA-dependent acyltransferases"/>
    <property type="match status" value="1"/>
</dbReference>
<dbReference type="PANTHER" id="PTHR43178:SF5">
    <property type="entry name" value="LIPOAMIDE ACYLTRANSFERASE COMPONENT OF BRANCHED-CHAIN ALPHA-KETO ACID DEHYDROGENASE COMPLEX, MITOCHONDRIAL"/>
    <property type="match status" value="1"/>
</dbReference>
<dbReference type="Gene3D" id="3.30.559.10">
    <property type="entry name" value="Chloramphenicol acetyltransferase-like domain"/>
    <property type="match status" value="1"/>
</dbReference>
<dbReference type="Pfam" id="PF02817">
    <property type="entry name" value="E3_binding"/>
    <property type="match status" value="2"/>
</dbReference>
<evidence type="ECO:0000313" key="10">
    <source>
        <dbReference type="Proteomes" id="UP000029278"/>
    </source>
</evidence>
<keyword evidence="5 6" id="KW-0012">Acyltransferase</keyword>
<dbReference type="PATRIC" id="fig|44252.3.peg.4908"/>